<dbReference type="Gene3D" id="3.30.240.20">
    <property type="entry name" value="bsu07140 like domains"/>
    <property type="match status" value="2"/>
</dbReference>
<evidence type="ECO:0000256" key="6">
    <source>
        <dbReference type="ARBA" id="ARBA00023136"/>
    </source>
</evidence>
<evidence type="ECO:0000256" key="7">
    <source>
        <dbReference type="SAM" id="Phobius"/>
    </source>
</evidence>
<organism evidence="10 11">
    <name type="scientific">Carboxydocella sporoproducens DSM 16521</name>
    <dbReference type="NCBI Taxonomy" id="1121270"/>
    <lineage>
        <taxon>Bacteria</taxon>
        <taxon>Bacillati</taxon>
        <taxon>Bacillota</taxon>
        <taxon>Clostridia</taxon>
        <taxon>Eubacteriales</taxon>
        <taxon>Clostridiales Family XVI. Incertae Sedis</taxon>
        <taxon>Carboxydocella</taxon>
    </lineage>
</organism>
<comment type="subcellular location">
    <subcellularLocation>
        <location evidence="1">Cell membrane</location>
        <topology evidence="1">Multi-pass membrane protein</topology>
    </subcellularLocation>
</comment>
<evidence type="ECO:0000256" key="5">
    <source>
        <dbReference type="ARBA" id="ARBA00022989"/>
    </source>
</evidence>
<feature type="domain" description="YetF-like N-terminal transmembrane" evidence="9">
    <location>
        <begin position="6"/>
        <end position="79"/>
    </location>
</feature>
<feature type="domain" description="YetF C-terminal" evidence="8">
    <location>
        <begin position="84"/>
        <end position="214"/>
    </location>
</feature>
<evidence type="ECO:0000256" key="4">
    <source>
        <dbReference type="ARBA" id="ARBA00022692"/>
    </source>
</evidence>
<name>A0A1T4S561_9FIRM</name>
<evidence type="ECO:0000256" key="3">
    <source>
        <dbReference type="ARBA" id="ARBA00022475"/>
    </source>
</evidence>
<evidence type="ECO:0000313" key="10">
    <source>
        <dbReference type="EMBL" id="SKA23342.1"/>
    </source>
</evidence>
<feature type="transmembrane region" description="Helical" evidence="7">
    <location>
        <begin position="7"/>
        <end position="25"/>
    </location>
</feature>
<dbReference type="Pfam" id="PF20730">
    <property type="entry name" value="YetF_N"/>
    <property type="match status" value="1"/>
</dbReference>
<reference evidence="11" key="1">
    <citation type="submission" date="2017-02" db="EMBL/GenBank/DDBJ databases">
        <authorList>
            <person name="Varghese N."/>
            <person name="Submissions S."/>
        </authorList>
    </citation>
    <scope>NUCLEOTIDE SEQUENCE [LARGE SCALE GENOMIC DNA]</scope>
    <source>
        <strain evidence="11">DSM 16521</strain>
    </source>
</reference>
<dbReference type="Proteomes" id="UP000189933">
    <property type="component" value="Unassembled WGS sequence"/>
</dbReference>
<dbReference type="OrthoDB" id="9778331at2"/>
<evidence type="ECO:0000259" key="9">
    <source>
        <dbReference type="Pfam" id="PF20730"/>
    </source>
</evidence>
<dbReference type="AlphaFoldDB" id="A0A1T4S561"/>
<comment type="similarity">
    <text evidence="2">Belongs to the UPF0702 family.</text>
</comment>
<dbReference type="InterPro" id="IPR007353">
    <property type="entry name" value="DUF421"/>
</dbReference>
<sequence length="228" mass="25899">MAEIAEVLLRTLGSFLAILILTRLLNKEQVGQLTFYEYVTGITIGSMAGTIAIDTEVKFLPDLLGLVLWCFLTYMMGYLSLVSRPARKLLEGQPTIVVHNGKILEENMAKLRYNVDDLLMQLRNKNAFNLHDVEFAVLEPNGQLSVLLKSQKRPVTPEDLGLPTQYEGMSWDLISDGEILKENLQKINLTEQWLRDELGKRGIFDLREVLYAGIDSRGSLYIDKKKDH</sequence>
<keyword evidence="5 7" id="KW-1133">Transmembrane helix</keyword>
<dbReference type="Pfam" id="PF04239">
    <property type="entry name" value="DUF421"/>
    <property type="match status" value="1"/>
</dbReference>
<feature type="transmembrane region" description="Helical" evidence="7">
    <location>
        <begin position="63"/>
        <end position="81"/>
    </location>
</feature>
<evidence type="ECO:0000256" key="1">
    <source>
        <dbReference type="ARBA" id="ARBA00004651"/>
    </source>
</evidence>
<dbReference type="EMBL" id="FUXM01000043">
    <property type="protein sequence ID" value="SKA23342.1"/>
    <property type="molecule type" value="Genomic_DNA"/>
</dbReference>
<gene>
    <name evidence="10" type="ORF">SAMN02745885_02446</name>
</gene>
<dbReference type="GO" id="GO:0005886">
    <property type="term" value="C:plasma membrane"/>
    <property type="evidence" value="ECO:0007669"/>
    <property type="project" value="UniProtKB-SubCell"/>
</dbReference>
<evidence type="ECO:0000259" key="8">
    <source>
        <dbReference type="Pfam" id="PF04239"/>
    </source>
</evidence>
<proteinExistence type="inferred from homology"/>
<dbReference type="InterPro" id="IPR023090">
    <property type="entry name" value="UPF0702_alpha/beta_dom_sf"/>
</dbReference>
<keyword evidence="3" id="KW-1003">Cell membrane</keyword>
<dbReference type="PANTHER" id="PTHR34582">
    <property type="entry name" value="UPF0702 TRANSMEMBRANE PROTEIN YCAP"/>
    <property type="match status" value="1"/>
</dbReference>
<evidence type="ECO:0000313" key="11">
    <source>
        <dbReference type="Proteomes" id="UP000189933"/>
    </source>
</evidence>
<keyword evidence="4 7" id="KW-0812">Transmembrane</keyword>
<accession>A0A1T4S561</accession>
<dbReference type="RefSeq" id="WP_078666433.1">
    <property type="nucleotide sequence ID" value="NZ_FUXM01000043.1"/>
</dbReference>
<dbReference type="InterPro" id="IPR048454">
    <property type="entry name" value="YetF_N"/>
</dbReference>
<protein>
    <submittedName>
        <fullName evidence="10">Uncharacterized membrane protein YcaP, DUF421 family</fullName>
    </submittedName>
</protein>
<evidence type="ECO:0000256" key="2">
    <source>
        <dbReference type="ARBA" id="ARBA00006448"/>
    </source>
</evidence>
<keyword evidence="11" id="KW-1185">Reference proteome</keyword>
<keyword evidence="6 7" id="KW-0472">Membrane</keyword>
<dbReference type="PANTHER" id="PTHR34582:SF7">
    <property type="entry name" value="UPF0702 TRANSMEMBRANE PROTEIN YDFS"/>
    <property type="match status" value="1"/>
</dbReference>